<keyword evidence="10 19" id="KW-0418">Kinase</keyword>
<evidence type="ECO:0000256" key="3">
    <source>
        <dbReference type="ARBA" id="ARBA00004496"/>
    </source>
</evidence>
<keyword evidence="9" id="KW-0479">Metal-binding</keyword>
<dbReference type="EMBL" id="FOHX01000026">
    <property type="protein sequence ID" value="SEU46137.1"/>
    <property type="molecule type" value="Genomic_DNA"/>
</dbReference>
<evidence type="ECO:0000256" key="14">
    <source>
        <dbReference type="ARBA" id="ARBA00024827"/>
    </source>
</evidence>
<dbReference type="Gene3D" id="3.30.565.10">
    <property type="entry name" value="Histidine kinase-like ATPase, C-terminal domain"/>
    <property type="match status" value="1"/>
</dbReference>
<feature type="transmembrane region" description="Helical" evidence="17">
    <location>
        <begin position="70"/>
        <end position="89"/>
    </location>
</feature>
<evidence type="ECO:0000256" key="2">
    <source>
        <dbReference type="ARBA" id="ARBA00001966"/>
    </source>
</evidence>
<evidence type="ECO:0000256" key="13">
    <source>
        <dbReference type="ARBA" id="ARBA00023014"/>
    </source>
</evidence>
<proteinExistence type="predicted"/>
<dbReference type="InterPro" id="IPR050482">
    <property type="entry name" value="Sensor_HK_TwoCompSys"/>
</dbReference>
<feature type="region of interest" description="Disordered" evidence="16">
    <location>
        <begin position="363"/>
        <end position="386"/>
    </location>
</feature>
<dbReference type="GO" id="GO:0016020">
    <property type="term" value="C:membrane"/>
    <property type="evidence" value="ECO:0007669"/>
    <property type="project" value="InterPro"/>
</dbReference>
<evidence type="ECO:0000256" key="17">
    <source>
        <dbReference type="SAM" id="Phobius"/>
    </source>
</evidence>
<keyword evidence="20" id="KW-1185">Reference proteome</keyword>
<evidence type="ECO:0000256" key="10">
    <source>
        <dbReference type="ARBA" id="ARBA00022777"/>
    </source>
</evidence>
<dbReference type="InterPro" id="IPR036890">
    <property type="entry name" value="HATPase_C_sf"/>
</dbReference>
<dbReference type="InterPro" id="IPR011712">
    <property type="entry name" value="Sig_transdc_His_kin_sub3_dim/P"/>
</dbReference>
<reference evidence="19 20" key="1">
    <citation type="submission" date="2016-10" db="EMBL/GenBank/DDBJ databases">
        <authorList>
            <person name="de Groot N.N."/>
        </authorList>
    </citation>
    <scope>NUCLEOTIDE SEQUENCE [LARGE SCALE GENOMIC DNA]</scope>
    <source>
        <strain evidence="19 20">CGMCC 4.5598</strain>
    </source>
</reference>
<keyword evidence="13" id="KW-0411">Iron-sulfur</keyword>
<dbReference type="Pfam" id="PF02518">
    <property type="entry name" value="HATPase_c"/>
    <property type="match status" value="1"/>
</dbReference>
<feature type="region of interest" description="Disordered" evidence="16">
    <location>
        <begin position="403"/>
        <end position="426"/>
    </location>
</feature>
<evidence type="ECO:0000313" key="20">
    <source>
        <dbReference type="Proteomes" id="UP000199361"/>
    </source>
</evidence>
<dbReference type="GO" id="GO:0000155">
    <property type="term" value="F:phosphorelay sensor kinase activity"/>
    <property type="evidence" value="ECO:0007669"/>
    <property type="project" value="InterPro"/>
</dbReference>
<dbReference type="STRING" id="568860.SAMN05421811_126113"/>
<evidence type="ECO:0000256" key="16">
    <source>
        <dbReference type="SAM" id="MobiDB-lite"/>
    </source>
</evidence>
<protein>
    <recommendedName>
        <fullName evidence="5">Oxygen sensor histidine kinase NreB</fullName>
        <ecNumber evidence="4">2.7.13.3</ecNumber>
    </recommendedName>
    <alternativeName>
        <fullName evidence="15">Nitrogen regulation protein B</fullName>
    </alternativeName>
</protein>
<evidence type="ECO:0000256" key="12">
    <source>
        <dbReference type="ARBA" id="ARBA00023012"/>
    </source>
</evidence>
<dbReference type="InterPro" id="IPR005467">
    <property type="entry name" value="His_kinase_dom"/>
</dbReference>
<dbReference type="InterPro" id="IPR003594">
    <property type="entry name" value="HATPase_dom"/>
</dbReference>
<dbReference type="PANTHER" id="PTHR24421:SF62">
    <property type="entry name" value="SENSORY TRANSDUCTION HISTIDINE KINASE"/>
    <property type="match status" value="1"/>
</dbReference>
<comment type="function">
    <text evidence="14">Member of the two-component regulatory system NreB/NreC involved in the control of dissimilatory nitrate/nitrite reduction in response to oxygen. NreB functions as a direct oxygen sensor histidine kinase which is autophosphorylated, in the absence of oxygen, probably at the conserved histidine residue, and transfers its phosphate group probably to a conserved aspartate residue of NreC. NreB/NreC activates the expression of the nitrate (narGHJI) and nitrite (nir) reductase operons, as well as the putative nitrate transporter gene narT.</text>
</comment>
<keyword evidence="17" id="KW-0812">Transmembrane</keyword>
<comment type="subcellular location">
    <subcellularLocation>
        <location evidence="3">Cytoplasm</location>
    </subcellularLocation>
</comment>
<dbReference type="PIRSF" id="PIRSF037434">
    <property type="entry name" value="STHK_ChrS"/>
    <property type="match status" value="1"/>
</dbReference>
<dbReference type="GO" id="GO:0046983">
    <property type="term" value="F:protein dimerization activity"/>
    <property type="evidence" value="ECO:0007669"/>
    <property type="project" value="InterPro"/>
</dbReference>
<feature type="transmembrane region" description="Helical" evidence="17">
    <location>
        <begin position="109"/>
        <end position="127"/>
    </location>
</feature>
<evidence type="ECO:0000256" key="7">
    <source>
        <dbReference type="ARBA" id="ARBA00022490"/>
    </source>
</evidence>
<evidence type="ECO:0000313" key="19">
    <source>
        <dbReference type="EMBL" id="SEU46137.1"/>
    </source>
</evidence>
<keyword evidence="12" id="KW-0902">Two-component regulatory system</keyword>
<dbReference type="PRINTS" id="PR00344">
    <property type="entry name" value="BCTRLSENSOR"/>
</dbReference>
<dbReference type="AlphaFoldDB" id="A0A1I0LTE9"/>
<sequence>MSRKISQQPPFLLVDVVPYALLALLVVILLLVERWAGGSLLIDLGLCGLAAGWMLGMFTLRPGWRDRPRIMGAFVAGLLVITAVLVARHPVFGLFTPAAYIYSFTVLRWPWRLLGVAATAVLAGTAQASGIPRTDALGLTMHVTVVAFNIAMMCACAWVLRMAEKEEERREQTLEELSRTNRLLEASLAENAGLHAQLLAQAREAGVLDERQRMAREIHDTLAQGLTGIITQLQAAEQMHEVPVPWRRPFDAVKNLARESLAEARRAVDALRPEPLQTARLSDALADVAGRWSKVHGLAVQVTTTGTARPMTPEAEFALLRTAQEALANVARHAYATRVGVTLSYLEHEVALDVRDDGKGFDPAGLEAGTATDGGSPPPARGGGFGLTIMRQRVEGLSGTLQIESEPGAGTGISARIPTLPAGSHP</sequence>
<dbReference type="SUPFAM" id="SSF55874">
    <property type="entry name" value="ATPase domain of HSP90 chaperone/DNA topoisomerase II/histidine kinase"/>
    <property type="match status" value="1"/>
</dbReference>
<evidence type="ECO:0000256" key="11">
    <source>
        <dbReference type="ARBA" id="ARBA00023004"/>
    </source>
</evidence>
<organism evidence="19 20">
    <name type="scientific">Nonomuraea wenchangensis</name>
    <dbReference type="NCBI Taxonomy" id="568860"/>
    <lineage>
        <taxon>Bacteria</taxon>
        <taxon>Bacillati</taxon>
        <taxon>Actinomycetota</taxon>
        <taxon>Actinomycetes</taxon>
        <taxon>Streptosporangiales</taxon>
        <taxon>Streptosporangiaceae</taxon>
        <taxon>Nonomuraea</taxon>
    </lineage>
</organism>
<keyword evidence="6" id="KW-0004">4Fe-4S</keyword>
<dbReference type="OrthoDB" id="144293at2"/>
<name>A0A1I0LTE9_9ACTN</name>
<keyword evidence="17" id="KW-1133">Transmembrane helix</keyword>
<dbReference type="Proteomes" id="UP000199361">
    <property type="component" value="Unassembled WGS sequence"/>
</dbReference>
<evidence type="ECO:0000259" key="18">
    <source>
        <dbReference type="PROSITE" id="PS50109"/>
    </source>
</evidence>
<keyword evidence="7" id="KW-0963">Cytoplasm</keyword>
<dbReference type="PROSITE" id="PS50109">
    <property type="entry name" value="HIS_KIN"/>
    <property type="match status" value="1"/>
</dbReference>
<feature type="transmembrane region" description="Helical" evidence="17">
    <location>
        <begin position="12"/>
        <end position="32"/>
    </location>
</feature>
<gene>
    <name evidence="19" type="ORF">SAMN05421811_126113</name>
</gene>
<evidence type="ECO:0000256" key="8">
    <source>
        <dbReference type="ARBA" id="ARBA00022679"/>
    </source>
</evidence>
<keyword evidence="17" id="KW-0472">Membrane</keyword>
<keyword evidence="11" id="KW-0408">Iron</keyword>
<dbReference type="EC" id="2.7.13.3" evidence="4"/>
<dbReference type="GO" id="GO:0051539">
    <property type="term" value="F:4 iron, 4 sulfur cluster binding"/>
    <property type="evidence" value="ECO:0007669"/>
    <property type="project" value="UniProtKB-KW"/>
</dbReference>
<keyword evidence="8" id="KW-0808">Transferase</keyword>
<dbReference type="PANTHER" id="PTHR24421">
    <property type="entry name" value="NITRATE/NITRITE SENSOR PROTEIN NARX-RELATED"/>
    <property type="match status" value="1"/>
</dbReference>
<evidence type="ECO:0000256" key="6">
    <source>
        <dbReference type="ARBA" id="ARBA00022485"/>
    </source>
</evidence>
<evidence type="ECO:0000256" key="15">
    <source>
        <dbReference type="ARBA" id="ARBA00030800"/>
    </source>
</evidence>
<dbReference type="GO" id="GO:0005737">
    <property type="term" value="C:cytoplasm"/>
    <property type="evidence" value="ECO:0007669"/>
    <property type="project" value="UniProtKB-SubCell"/>
</dbReference>
<accession>A0A1I0LTE9</accession>
<dbReference type="RefSeq" id="WP_091093947.1">
    <property type="nucleotide sequence ID" value="NZ_FOHX01000026.1"/>
</dbReference>
<evidence type="ECO:0000256" key="9">
    <source>
        <dbReference type="ARBA" id="ARBA00022723"/>
    </source>
</evidence>
<dbReference type="InterPro" id="IPR017205">
    <property type="entry name" value="Sig_transdc_His_kinase_ChrS"/>
</dbReference>
<comment type="catalytic activity">
    <reaction evidence="1">
        <text>ATP + protein L-histidine = ADP + protein N-phospho-L-histidine.</text>
        <dbReference type="EC" id="2.7.13.3"/>
    </reaction>
</comment>
<evidence type="ECO:0000256" key="4">
    <source>
        <dbReference type="ARBA" id="ARBA00012438"/>
    </source>
</evidence>
<comment type="cofactor">
    <cofactor evidence="2">
        <name>[4Fe-4S] cluster</name>
        <dbReference type="ChEBI" id="CHEBI:49883"/>
    </cofactor>
</comment>
<feature type="domain" description="Histidine kinase" evidence="18">
    <location>
        <begin position="319"/>
        <end position="421"/>
    </location>
</feature>
<evidence type="ECO:0000256" key="5">
    <source>
        <dbReference type="ARBA" id="ARBA00017322"/>
    </source>
</evidence>
<dbReference type="CDD" id="cd16917">
    <property type="entry name" value="HATPase_UhpB-NarQ-NarX-like"/>
    <property type="match status" value="1"/>
</dbReference>
<feature type="transmembrane region" description="Helical" evidence="17">
    <location>
        <begin position="38"/>
        <end position="58"/>
    </location>
</feature>
<dbReference type="Gene3D" id="1.20.5.1930">
    <property type="match status" value="1"/>
</dbReference>
<dbReference type="InterPro" id="IPR004358">
    <property type="entry name" value="Sig_transdc_His_kin-like_C"/>
</dbReference>
<dbReference type="SMART" id="SM00387">
    <property type="entry name" value="HATPase_c"/>
    <property type="match status" value="1"/>
</dbReference>
<evidence type="ECO:0000256" key="1">
    <source>
        <dbReference type="ARBA" id="ARBA00000085"/>
    </source>
</evidence>
<dbReference type="Pfam" id="PF07730">
    <property type="entry name" value="HisKA_3"/>
    <property type="match status" value="1"/>
</dbReference>
<feature type="transmembrane region" description="Helical" evidence="17">
    <location>
        <begin position="139"/>
        <end position="160"/>
    </location>
</feature>
<dbReference type="GO" id="GO:0046872">
    <property type="term" value="F:metal ion binding"/>
    <property type="evidence" value="ECO:0007669"/>
    <property type="project" value="UniProtKB-KW"/>
</dbReference>